<dbReference type="GO" id="GO:0005581">
    <property type="term" value="C:collagen trimer"/>
    <property type="evidence" value="ECO:0007669"/>
    <property type="project" value="UniProtKB-KW"/>
</dbReference>
<dbReference type="AlphaFoldDB" id="A0A2S2P6V4"/>
<dbReference type="InterPro" id="IPR013320">
    <property type="entry name" value="ConA-like_dom_sf"/>
</dbReference>
<dbReference type="EMBL" id="GGMR01012554">
    <property type="protein sequence ID" value="MBY25173.1"/>
    <property type="molecule type" value="Transcribed_RNA"/>
</dbReference>
<feature type="chain" id="PRO_5015597868" evidence="1">
    <location>
        <begin position="19"/>
        <end position="216"/>
    </location>
</feature>
<keyword evidence="1" id="KW-0732">Signal</keyword>
<reference evidence="2" key="1">
    <citation type="submission" date="2018-04" db="EMBL/GenBank/DDBJ databases">
        <title>Transcriptome of Schizaphis graminum biotype I.</title>
        <authorList>
            <person name="Scully E.D."/>
            <person name="Geib S.M."/>
            <person name="Palmer N.A."/>
            <person name="Koch K."/>
            <person name="Bradshaw J."/>
            <person name="Heng-Moss T."/>
            <person name="Sarath G."/>
        </authorList>
    </citation>
    <scope>NUCLEOTIDE SEQUENCE</scope>
</reference>
<sequence length="216" mass="24254">MTWTLIVVYATLCSVGTATDEFADEKFLPDEHDLQTAIKVPFEDPQLYFDSGEDGFPAFGIKPGSDIKSPYRLFLPEKLYSEFSIVVNFKLNSMNGGFLFAVVNPLENVVQLGLQVVPSSSSAMNVSFLYTDVNKYSSSSNVLAMFSVPWKIRKYIRLSLKVTREYVRLFGRCLEPQTVTVVRDPVELLFDSASTLYIGQAGPLIKGPFDSFWLKI</sequence>
<organism evidence="2">
    <name type="scientific">Schizaphis graminum</name>
    <name type="common">Green bug aphid</name>
    <dbReference type="NCBI Taxonomy" id="13262"/>
    <lineage>
        <taxon>Eukaryota</taxon>
        <taxon>Metazoa</taxon>
        <taxon>Ecdysozoa</taxon>
        <taxon>Arthropoda</taxon>
        <taxon>Hexapoda</taxon>
        <taxon>Insecta</taxon>
        <taxon>Pterygota</taxon>
        <taxon>Neoptera</taxon>
        <taxon>Paraneoptera</taxon>
        <taxon>Hemiptera</taxon>
        <taxon>Sternorrhyncha</taxon>
        <taxon>Aphidomorpha</taxon>
        <taxon>Aphidoidea</taxon>
        <taxon>Aphididae</taxon>
        <taxon>Aphidini</taxon>
        <taxon>Schizaphis</taxon>
    </lineage>
</organism>
<accession>A0A2S2P6V4</accession>
<evidence type="ECO:0000313" key="2">
    <source>
        <dbReference type="EMBL" id="MBY25173.1"/>
    </source>
</evidence>
<feature type="signal peptide" evidence="1">
    <location>
        <begin position="1"/>
        <end position="18"/>
    </location>
</feature>
<keyword evidence="2" id="KW-0176">Collagen</keyword>
<gene>
    <name evidence="2" type="primary">Col15a1_0</name>
    <name evidence="2" type="ORF">g.134425</name>
</gene>
<proteinExistence type="predicted"/>
<protein>
    <submittedName>
        <fullName evidence="2">Collagen alpha-1(XV) chain</fullName>
    </submittedName>
</protein>
<name>A0A2S2P6V4_SCHGA</name>
<dbReference type="SUPFAM" id="SSF49899">
    <property type="entry name" value="Concanavalin A-like lectins/glucanases"/>
    <property type="match status" value="1"/>
</dbReference>
<evidence type="ECO:0000256" key="1">
    <source>
        <dbReference type="SAM" id="SignalP"/>
    </source>
</evidence>
<dbReference type="Gene3D" id="2.60.120.200">
    <property type="match status" value="1"/>
</dbReference>